<keyword evidence="2" id="KW-0285">Flavoprotein</keyword>
<dbReference type="AlphaFoldDB" id="A0A143PJU0"/>
<dbReference type="Pfam" id="PF00724">
    <property type="entry name" value="Oxidored_FMN"/>
    <property type="match status" value="1"/>
</dbReference>
<evidence type="ECO:0000256" key="2">
    <source>
        <dbReference type="ARBA" id="ARBA00022630"/>
    </source>
</evidence>
<dbReference type="EMBL" id="CP015136">
    <property type="protein sequence ID" value="AMY08835.1"/>
    <property type="molecule type" value="Genomic_DNA"/>
</dbReference>
<proteinExistence type="predicted"/>
<dbReference type="SUPFAM" id="SSF51395">
    <property type="entry name" value="FMN-linked oxidoreductases"/>
    <property type="match status" value="1"/>
</dbReference>
<reference evidence="8" key="2">
    <citation type="submission" date="2016-04" db="EMBL/GenBank/DDBJ databases">
        <title>First Complete Genome Sequence of a Subdivision 6 Acidobacterium.</title>
        <authorList>
            <person name="Huang S."/>
            <person name="Vieira S."/>
            <person name="Bunk B."/>
            <person name="Riedel T."/>
            <person name="Sproeer C."/>
            <person name="Overmann J."/>
        </authorList>
    </citation>
    <scope>NUCLEOTIDE SEQUENCE [LARGE SCALE GENOMIC DNA]</scope>
    <source>
        <strain evidence="8">DSM 100886 HEG_-6_39</strain>
    </source>
</reference>
<sequence length="390" mass="42062">MGTGSWKGPGPKARHATGMIDPMPHLFSPLTIRGATIPNRVFVSPMCQYSSHDGFATDWHFVHLGTFAVGGAGLVIAEATAVQPNGRISPQDLGIWQDGHVDALARIAQFVHGQGSVAGIQLAHAGRKASCHRPWEGQGILPQDQGGWLDVVAPSAIPFSDTYPQPHALTSGGIAAIVAAFADAAARAWDAGFRVLEVHGAHGYLLHEFLSPISNLREDKYGGSFENRCRMTLEVVRAIRTRWPERAPLFVRLSATDWVEGGWDIEECVDLARRLAAEGVDLVDCSSGGNASHQRIPAAPGYQVPFASRIRRDAGVLTGAVGMITEANQADRIIAAEDADAVLLAREMLRDPRWAQHAAQALGHEVPWPAQYLRAAPARVPTRRSWTMDA</sequence>
<dbReference type="Proteomes" id="UP000076079">
    <property type="component" value="Chromosome"/>
</dbReference>
<organism evidence="7 8">
    <name type="scientific">Luteitalea pratensis</name>
    <dbReference type="NCBI Taxonomy" id="1855912"/>
    <lineage>
        <taxon>Bacteria</taxon>
        <taxon>Pseudomonadati</taxon>
        <taxon>Acidobacteriota</taxon>
        <taxon>Vicinamibacteria</taxon>
        <taxon>Vicinamibacterales</taxon>
        <taxon>Vicinamibacteraceae</taxon>
        <taxon>Luteitalea</taxon>
    </lineage>
</organism>
<evidence type="ECO:0000256" key="1">
    <source>
        <dbReference type="ARBA" id="ARBA00001917"/>
    </source>
</evidence>
<dbReference type="PATRIC" id="fig|1813736.3.peg.2142"/>
<evidence type="ECO:0000256" key="3">
    <source>
        <dbReference type="ARBA" id="ARBA00022643"/>
    </source>
</evidence>
<dbReference type="InterPro" id="IPR013785">
    <property type="entry name" value="Aldolase_TIM"/>
</dbReference>
<evidence type="ECO:0000256" key="5">
    <source>
        <dbReference type="ARBA" id="ARBA00023002"/>
    </source>
</evidence>
<evidence type="ECO:0000256" key="4">
    <source>
        <dbReference type="ARBA" id="ARBA00022857"/>
    </source>
</evidence>
<dbReference type="Gene3D" id="3.20.20.70">
    <property type="entry name" value="Aldolase class I"/>
    <property type="match status" value="1"/>
</dbReference>
<dbReference type="GO" id="GO:0050661">
    <property type="term" value="F:NADP binding"/>
    <property type="evidence" value="ECO:0007669"/>
    <property type="project" value="InterPro"/>
</dbReference>
<dbReference type="GO" id="GO:0003959">
    <property type="term" value="F:NADPH dehydrogenase activity"/>
    <property type="evidence" value="ECO:0007669"/>
    <property type="project" value="UniProtKB-EC"/>
</dbReference>
<dbReference type="PANTHER" id="PTHR43303:SF4">
    <property type="entry name" value="NADPH DEHYDROGENASE C23G7.10C-RELATED"/>
    <property type="match status" value="1"/>
</dbReference>
<keyword evidence="3" id="KW-0288">FMN</keyword>
<protein>
    <submittedName>
        <fullName evidence="7">NADPH dehydrogenase</fullName>
        <ecNumber evidence="7">1.6.99.1</ecNumber>
    </submittedName>
</protein>
<dbReference type="STRING" id="1855912.LuPra_02041"/>
<keyword evidence="4" id="KW-0521">NADP</keyword>
<keyword evidence="8" id="KW-1185">Reference proteome</keyword>
<dbReference type="KEGG" id="abac:LuPra_02041"/>
<reference evidence="7 8" key="1">
    <citation type="journal article" date="2016" name="Genome Announc.">
        <title>First Complete Genome Sequence of a Subdivision 6 Acidobacterium Strain.</title>
        <authorList>
            <person name="Huang S."/>
            <person name="Vieira S."/>
            <person name="Bunk B."/>
            <person name="Riedel T."/>
            <person name="Sproer C."/>
            <person name="Overmann J."/>
        </authorList>
    </citation>
    <scope>NUCLEOTIDE SEQUENCE [LARGE SCALE GENOMIC DNA]</scope>
    <source>
        <strain evidence="8">DSM 100886 HEG_-6_39</strain>
    </source>
</reference>
<accession>A0A143PJU0</accession>
<dbReference type="InterPro" id="IPR001155">
    <property type="entry name" value="OxRdtase_FMN_N"/>
</dbReference>
<feature type="domain" description="NADH:flavin oxidoreductase/NADH oxidase N-terminal" evidence="6">
    <location>
        <begin position="26"/>
        <end position="362"/>
    </location>
</feature>
<comment type="cofactor">
    <cofactor evidence="1">
        <name>FMN</name>
        <dbReference type="ChEBI" id="CHEBI:58210"/>
    </cofactor>
</comment>
<dbReference type="EC" id="1.6.99.1" evidence="7"/>
<dbReference type="GO" id="GO:0010181">
    <property type="term" value="F:FMN binding"/>
    <property type="evidence" value="ECO:0007669"/>
    <property type="project" value="InterPro"/>
</dbReference>
<evidence type="ECO:0000313" key="7">
    <source>
        <dbReference type="EMBL" id="AMY08835.1"/>
    </source>
</evidence>
<dbReference type="PANTHER" id="PTHR43303">
    <property type="entry name" value="NADPH DEHYDROGENASE C23G7.10C-RELATED"/>
    <property type="match status" value="1"/>
</dbReference>
<keyword evidence="5 7" id="KW-0560">Oxidoreductase</keyword>
<dbReference type="CDD" id="cd02932">
    <property type="entry name" value="OYE_YqiM_FMN"/>
    <property type="match status" value="1"/>
</dbReference>
<dbReference type="InterPro" id="IPR044152">
    <property type="entry name" value="YqjM-like"/>
</dbReference>
<gene>
    <name evidence="7" type="primary">namA_1</name>
    <name evidence="7" type="ORF">LuPra_02041</name>
</gene>
<evidence type="ECO:0000313" key="8">
    <source>
        <dbReference type="Proteomes" id="UP000076079"/>
    </source>
</evidence>
<name>A0A143PJU0_LUTPR</name>
<evidence type="ECO:0000259" key="6">
    <source>
        <dbReference type="Pfam" id="PF00724"/>
    </source>
</evidence>